<evidence type="ECO:0000256" key="1">
    <source>
        <dbReference type="ARBA" id="ARBA00004202"/>
    </source>
</evidence>
<dbReference type="NCBIfam" id="NF008453">
    <property type="entry name" value="PRK11308.1"/>
    <property type="match status" value="2"/>
</dbReference>
<keyword evidence="8" id="KW-0472">Membrane</keyword>
<comment type="subunit">
    <text evidence="9">The complex is composed of two ATP-binding proteins (NikD and NikE), two transmembrane proteins (NikB and NikC) and a solute-binding protein (NikA).</text>
</comment>
<proteinExistence type="predicted"/>
<comment type="subcellular location">
    <subcellularLocation>
        <location evidence="1">Cell membrane</location>
        <topology evidence="1">Peripheral membrane protein</topology>
    </subcellularLocation>
</comment>
<keyword evidence="16" id="KW-1185">Reference proteome</keyword>
<organism evidence="15 16">
    <name type="scientific">Halogeometricum rufum</name>
    <dbReference type="NCBI Taxonomy" id="553469"/>
    <lineage>
        <taxon>Archaea</taxon>
        <taxon>Methanobacteriati</taxon>
        <taxon>Methanobacteriota</taxon>
        <taxon>Stenosarchaea group</taxon>
        <taxon>Halobacteria</taxon>
        <taxon>Halobacteriales</taxon>
        <taxon>Haloferacaceae</taxon>
        <taxon>Halogeometricum</taxon>
    </lineage>
</organism>
<feature type="domain" description="ABC transporter" evidence="14">
    <location>
        <begin position="21"/>
        <end position="269"/>
    </location>
</feature>
<dbReference type="Gene3D" id="3.40.50.300">
    <property type="entry name" value="P-loop containing nucleotide triphosphate hydrolases"/>
    <property type="match status" value="2"/>
</dbReference>
<dbReference type="SUPFAM" id="SSF52540">
    <property type="entry name" value="P-loop containing nucleoside triphosphate hydrolases"/>
    <property type="match status" value="2"/>
</dbReference>
<feature type="domain" description="ABC transporter" evidence="14">
    <location>
        <begin position="365"/>
        <end position="617"/>
    </location>
</feature>
<dbReference type="PROSITE" id="PS00211">
    <property type="entry name" value="ABC_TRANSPORTER_1"/>
    <property type="match status" value="2"/>
</dbReference>
<evidence type="ECO:0000256" key="4">
    <source>
        <dbReference type="ARBA" id="ARBA00022741"/>
    </source>
</evidence>
<dbReference type="GO" id="GO:0015833">
    <property type="term" value="P:peptide transport"/>
    <property type="evidence" value="ECO:0007669"/>
    <property type="project" value="InterPro"/>
</dbReference>
<dbReference type="GO" id="GO:0016887">
    <property type="term" value="F:ATP hydrolysis activity"/>
    <property type="evidence" value="ECO:0007669"/>
    <property type="project" value="InterPro"/>
</dbReference>
<evidence type="ECO:0000256" key="7">
    <source>
        <dbReference type="ARBA" id="ARBA00023065"/>
    </source>
</evidence>
<dbReference type="InterPro" id="IPR013563">
    <property type="entry name" value="Oligopep_ABC_C"/>
</dbReference>
<dbReference type="InterPro" id="IPR017871">
    <property type="entry name" value="ABC_transporter-like_CS"/>
</dbReference>
<dbReference type="NCBIfam" id="NF007739">
    <property type="entry name" value="PRK10419.1"/>
    <property type="match status" value="2"/>
</dbReference>
<dbReference type="InterPro" id="IPR050388">
    <property type="entry name" value="ABC_Ni/Peptide_Import"/>
</dbReference>
<dbReference type="GO" id="GO:0015413">
    <property type="term" value="F:ABC-type nickel transporter activity"/>
    <property type="evidence" value="ECO:0007669"/>
    <property type="project" value="UniProtKB-EC"/>
</dbReference>
<reference evidence="16" key="1">
    <citation type="submission" date="2016-10" db="EMBL/GenBank/DDBJ databases">
        <authorList>
            <person name="Varghese N."/>
            <person name="Submissions S."/>
        </authorList>
    </citation>
    <scope>NUCLEOTIDE SEQUENCE [LARGE SCALE GENOMIC DNA]</scope>
    <source>
        <strain evidence="16">CGMCC 1.7736</strain>
    </source>
</reference>
<evidence type="ECO:0000313" key="15">
    <source>
        <dbReference type="EMBL" id="SFR69090.1"/>
    </source>
</evidence>
<evidence type="ECO:0000256" key="10">
    <source>
        <dbReference type="ARBA" id="ARBA00039098"/>
    </source>
</evidence>
<sequence length="698" mass="76784">MHMQTTETTDRNSNYSPVLDVDSLNVQYETEESPVKAVRDVSLRIGEGETVGVAGESGSGKSTLALAVMQYLGKNGTITSGEVVFAGQSLMDRSAEELRHLRGNRIAHVPQDPKTSLNPSITVGEQISETVRIHRDVSKREAREQTYEVLRRVNLPDPEFNAQKYPHELSGGMQQRALLAIALVCEPELLILDEPTTGLDVTTQAKILDLIEDLKRSLDTSVLLITHNLGVIAEIADRVCIMYAGEIMERGPIASVFREPSNPYTQGLLAALPDEHADRKLKPVDGQIPSLTEIPDGCIFADRCEFAEEDCRTGSISERPVDDDADHLTRCRRWEHARSNPLQADDEADHRSGRSREASAGETLLSAENVRKYFGEESFLDSIFGSEPPVKAVDGVDIDIREGESVGIVGESGCGKSTLGSTLLKLLDTTDGKISYRGTDLGQMSDREMREFRSECQIVFQNPHSSLNPKKTVGRTLERPLKKFTDRSKNEREARIVELLEQVGLSEQYISRYPKELSGGEKQRVAIARAFAADPSFVVLDEPVSALDVSVQASILNLLAELQEEYGSSYLFISHDLSVVNYISDRVAVMYLGKIVEVGPTASIFDPPHHPYTRALLSSIPSPDPNDDGERIRLEGDVPSPRDPPSGCPFHTRCPQKIGAVCEDEVPCLESTGGEETHRISCHLDESSMVGGVDHRGN</sequence>
<keyword evidence="5 15" id="KW-0067">ATP-binding</keyword>
<dbReference type="STRING" id="553469.SAMN04487947_3558"/>
<comment type="catalytic activity">
    <reaction evidence="12">
        <text>Ni(2+)(out) + ATP + H2O = Ni(2+)(in) + ADP + phosphate + H(+)</text>
        <dbReference type="Rhea" id="RHEA:15557"/>
        <dbReference type="ChEBI" id="CHEBI:15377"/>
        <dbReference type="ChEBI" id="CHEBI:15378"/>
        <dbReference type="ChEBI" id="CHEBI:30616"/>
        <dbReference type="ChEBI" id="CHEBI:43474"/>
        <dbReference type="ChEBI" id="CHEBI:49786"/>
        <dbReference type="ChEBI" id="CHEBI:456216"/>
        <dbReference type="EC" id="7.2.2.11"/>
    </reaction>
    <physiologicalReaction direction="left-to-right" evidence="12">
        <dbReference type="Rhea" id="RHEA:15558"/>
    </physiologicalReaction>
</comment>
<name>A0A1I6IS93_9EURY</name>
<accession>A0A1I6IS93</accession>
<evidence type="ECO:0000256" key="5">
    <source>
        <dbReference type="ARBA" id="ARBA00022840"/>
    </source>
</evidence>
<evidence type="ECO:0000256" key="11">
    <source>
        <dbReference type="ARBA" id="ARBA00044143"/>
    </source>
</evidence>
<dbReference type="InterPro" id="IPR003593">
    <property type="entry name" value="AAA+_ATPase"/>
</dbReference>
<keyword evidence="2" id="KW-0813">Transport</keyword>
<dbReference type="Pfam" id="PF08352">
    <property type="entry name" value="oligo_HPY"/>
    <property type="match status" value="2"/>
</dbReference>
<dbReference type="GO" id="GO:0005886">
    <property type="term" value="C:plasma membrane"/>
    <property type="evidence" value="ECO:0007669"/>
    <property type="project" value="UniProtKB-SubCell"/>
</dbReference>
<dbReference type="EC" id="7.2.2.11" evidence="10"/>
<dbReference type="InterPro" id="IPR027417">
    <property type="entry name" value="P-loop_NTPase"/>
</dbReference>
<dbReference type="SMART" id="SM00382">
    <property type="entry name" value="AAA"/>
    <property type="match status" value="2"/>
</dbReference>
<evidence type="ECO:0000256" key="2">
    <source>
        <dbReference type="ARBA" id="ARBA00022448"/>
    </source>
</evidence>
<dbReference type="PROSITE" id="PS50893">
    <property type="entry name" value="ABC_TRANSPORTER_2"/>
    <property type="match status" value="2"/>
</dbReference>
<keyword evidence="4" id="KW-0547">Nucleotide-binding</keyword>
<evidence type="ECO:0000256" key="8">
    <source>
        <dbReference type="ARBA" id="ARBA00023136"/>
    </source>
</evidence>
<dbReference type="CDD" id="cd03257">
    <property type="entry name" value="ABC_NikE_OppD_transporters"/>
    <property type="match status" value="2"/>
</dbReference>
<dbReference type="NCBIfam" id="TIGR01727">
    <property type="entry name" value="oligo_HPY"/>
    <property type="match status" value="2"/>
</dbReference>
<dbReference type="GO" id="GO:0005524">
    <property type="term" value="F:ATP binding"/>
    <property type="evidence" value="ECO:0007669"/>
    <property type="project" value="UniProtKB-KW"/>
</dbReference>
<dbReference type="EMBL" id="FOYT01000004">
    <property type="protein sequence ID" value="SFR69090.1"/>
    <property type="molecule type" value="Genomic_DNA"/>
</dbReference>
<evidence type="ECO:0000256" key="12">
    <source>
        <dbReference type="ARBA" id="ARBA00048610"/>
    </source>
</evidence>
<evidence type="ECO:0000256" key="3">
    <source>
        <dbReference type="ARBA" id="ARBA00022475"/>
    </source>
</evidence>
<dbReference type="FunFam" id="3.40.50.300:FF:000016">
    <property type="entry name" value="Oligopeptide ABC transporter ATP-binding component"/>
    <property type="match status" value="2"/>
</dbReference>
<feature type="compositionally biased region" description="Basic and acidic residues" evidence="13">
    <location>
        <begin position="348"/>
        <end position="359"/>
    </location>
</feature>
<dbReference type="PANTHER" id="PTHR43297:SF13">
    <property type="entry name" value="NICKEL ABC TRANSPORTER, ATP-BINDING PROTEIN"/>
    <property type="match status" value="1"/>
</dbReference>
<feature type="region of interest" description="Disordered" evidence="13">
    <location>
        <begin position="342"/>
        <end position="362"/>
    </location>
</feature>
<dbReference type="Pfam" id="PF00005">
    <property type="entry name" value="ABC_tran"/>
    <property type="match status" value="2"/>
</dbReference>
<dbReference type="AlphaFoldDB" id="A0A1I6IS93"/>
<keyword evidence="7" id="KW-0406">Ion transport</keyword>
<gene>
    <name evidence="15" type="ORF">SAMN04487947_3558</name>
</gene>
<dbReference type="InterPro" id="IPR003439">
    <property type="entry name" value="ABC_transporter-like_ATP-bd"/>
</dbReference>
<evidence type="ECO:0000256" key="9">
    <source>
        <dbReference type="ARBA" id="ARBA00038669"/>
    </source>
</evidence>
<evidence type="ECO:0000313" key="16">
    <source>
        <dbReference type="Proteomes" id="UP000198531"/>
    </source>
</evidence>
<dbReference type="Proteomes" id="UP000198531">
    <property type="component" value="Unassembled WGS sequence"/>
</dbReference>
<evidence type="ECO:0000256" key="6">
    <source>
        <dbReference type="ARBA" id="ARBA00022967"/>
    </source>
</evidence>
<keyword evidence="3" id="KW-1003">Cell membrane</keyword>
<evidence type="ECO:0000256" key="13">
    <source>
        <dbReference type="SAM" id="MobiDB-lite"/>
    </source>
</evidence>
<keyword evidence="6" id="KW-1278">Translocase</keyword>
<dbReference type="PANTHER" id="PTHR43297">
    <property type="entry name" value="OLIGOPEPTIDE TRANSPORT ATP-BINDING PROTEIN APPD"/>
    <property type="match status" value="1"/>
</dbReference>
<protein>
    <recommendedName>
        <fullName evidence="11">Nickel import system ATP-binding protein NikD</fullName>
        <ecNumber evidence="10">7.2.2.11</ecNumber>
    </recommendedName>
</protein>
<evidence type="ECO:0000259" key="14">
    <source>
        <dbReference type="PROSITE" id="PS50893"/>
    </source>
</evidence>